<proteinExistence type="predicted"/>
<dbReference type="InterPro" id="IPR035965">
    <property type="entry name" value="PAS-like_dom_sf"/>
</dbReference>
<evidence type="ECO:0000313" key="3">
    <source>
        <dbReference type="Proteomes" id="UP000253314"/>
    </source>
</evidence>
<dbReference type="Gene3D" id="3.30.450.20">
    <property type="entry name" value="PAS domain"/>
    <property type="match status" value="1"/>
</dbReference>
<dbReference type="AlphaFoldDB" id="A0A366XQW5"/>
<dbReference type="NCBIfam" id="TIGR00229">
    <property type="entry name" value="sensory_box"/>
    <property type="match status" value="1"/>
</dbReference>
<organism evidence="2 3">
    <name type="scientific">Bacillus taeanensis</name>
    <dbReference type="NCBI Taxonomy" id="273032"/>
    <lineage>
        <taxon>Bacteria</taxon>
        <taxon>Bacillati</taxon>
        <taxon>Bacillota</taxon>
        <taxon>Bacilli</taxon>
        <taxon>Bacillales</taxon>
        <taxon>Bacillaceae</taxon>
        <taxon>Bacillus</taxon>
    </lineage>
</organism>
<evidence type="ECO:0000259" key="1">
    <source>
        <dbReference type="PROSITE" id="PS50113"/>
    </source>
</evidence>
<accession>A0A366XQW5</accession>
<feature type="domain" description="PAC" evidence="1">
    <location>
        <begin position="27"/>
        <end position="77"/>
    </location>
</feature>
<evidence type="ECO:0000313" key="2">
    <source>
        <dbReference type="EMBL" id="RBW68297.1"/>
    </source>
</evidence>
<dbReference type="InterPro" id="IPR000700">
    <property type="entry name" value="PAS-assoc_C"/>
</dbReference>
<dbReference type="OrthoDB" id="9815750at2"/>
<name>A0A366XQW5_9BACI</name>
<gene>
    <name evidence="2" type="ORF">DS031_17395</name>
</gene>
<sequence length="105" mass="12279">MNFIHPDFRPIANKRIQRIEENKQSVERVEGKFIRIDGKVIYVDVISFPTTFNGKPAVQTIFLDITEKKKAKQSLVEKENQLRILLNAAPDFICFKDMEREDGLR</sequence>
<protein>
    <recommendedName>
        <fullName evidence="1">PAC domain-containing protein</fullName>
    </recommendedName>
</protein>
<reference evidence="2 3" key="1">
    <citation type="submission" date="2018-07" db="EMBL/GenBank/DDBJ databases">
        <title>Lottiidibacillus patelloidae gen. nov., sp. nov., isolated from the intestinal tract of a marine limpet and the reclassification of B. taeanensis BH030017T, B. algicola KMM 3737T and B. hwajinpoensis SW-72T as genus Lottiidibacillus.</title>
        <authorList>
            <person name="Liu R."/>
            <person name="Huang Z."/>
        </authorList>
    </citation>
    <scope>NUCLEOTIDE SEQUENCE [LARGE SCALE GENOMIC DNA]</scope>
    <source>
        <strain evidence="2 3">BH030017</strain>
    </source>
</reference>
<keyword evidence="3" id="KW-1185">Reference proteome</keyword>
<dbReference type="InterPro" id="IPR000014">
    <property type="entry name" value="PAS"/>
</dbReference>
<dbReference type="Proteomes" id="UP000253314">
    <property type="component" value="Unassembled WGS sequence"/>
</dbReference>
<dbReference type="PROSITE" id="PS50113">
    <property type="entry name" value="PAC"/>
    <property type="match status" value="1"/>
</dbReference>
<dbReference type="EMBL" id="QOCW01000022">
    <property type="protein sequence ID" value="RBW68297.1"/>
    <property type="molecule type" value="Genomic_DNA"/>
</dbReference>
<comment type="caution">
    <text evidence="2">The sequence shown here is derived from an EMBL/GenBank/DDBJ whole genome shotgun (WGS) entry which is preliminary data.</text>
</comment>
<dbReference type="SUPFAM" id="SSF55785">
    <property type="entry name" value="PYP-like sensor domain (PAS domain)"/>
    <property type="match status" value="2"/>
</dbReference>